<evidence type="ECO:0000256" key="3">
    <source>
        <dbReference type="ARBA" id="ARBA00022714"/>
    </source>
</evidence>
<evidence type="ECO:0000313" key="13">
    <source>
        <dbReference type="Proteomes" id="UP000219612"/>
    </source>
</evidence>
<feature type="domain" description="Rieske" evidence="11">
    <location>
        <begin position="94"/>
        <end position="184"/>
    </location>
</feature>
<dbReference type="PRINTS" id="PR00162">
    <property type="entry name" value="RIESKE"/>
</dbReference>
<feature type="region of interest" description="Disordered" evidence="10">
    <location>
        <begin position="1"/>
        <end position="34"/>
    </location>
</feature>
<dbReference type="GO" id="GO:0051213">
    <property type="term" value="F:dioxygenase activity"/>
    <property type="evidence" value="ECO:0007669"/>
    <property type="project" value="UniProtKB-KW"/>
</dbReference>
<evidence type="ECO:0000256" key="6">
    <source>
        <dbReference type="ARBA" id="ARBA00023014"/>
    </source>
</evidence>
<dbReference type="CDD" id="cd03467">
    <property type="entry name" value="Rieske"/>
    <property type="match status" value="1"/>
</dbReference>
<name>A0A285IRT1_9ACTN</name>
<proteinExistence type="predicted"/>
<dbReference type="Gene3D" id="2.102.10.10">
    <property type="entry name" value="Rieske [2Fe-2S] iron-sulphur domain"/>
    <property type="match status" value="1"/>
</dbReference>
<evidence type="ECO:0000259" key="11">
    <source>
        <dbReference type="PROSITE" id="PS51296"/>
    </source>
</evidence>
<dbReference type="GO" id="GO:0046872">
    <property type="term" value="F:metal ion binding"/>
    <property type="evidence" value="ECO:0007669"/>
    <property type="project" value="UniProtKB-KW"/>
</dbReference>
<dbReference type="SUPFAM" id="SSF50022">
    <property type="entry name" value="ISP domain"/>
    <property type="match status" value="1"/>
</dbReference>
<evidence type="ECO:0000256" key="7">
    <source>
        <dbReference type="ARBA" id="ARBA00023157"/>
    </source>
</evidence>
<evidence type="ECO:0000256" key="4">
    <source>
        <dbReference type="ARBA" id="ARBA00022723"/>
    </source>
</evidence>
<gene>
    <name evidence="12" type="ORF">SAMN05421748_11192</name>
</gene>
<comment type="function">
    <text evidence="1">Iron-sulfur subunit of the cytochrome bc1 complex, an essential component of the respiratory electron transport chain required for ATP synthesis. The bc1 complex catalyzes the oxidation of menaquinol and the reduction of cytochrome c in the respiratory chain. The bc1 complex operates through a Q-cycle mechanism that couples electron transfer to generation of the proton gradient that drives ATP synthesis.</text>
</comment>
<keyword evidence="6" id="KW-0411">Iron-sulfur</keyword>
<keyword evidence="12" id="KW-0223">Dioxygenase</keyword>
<evidence type="ECO:0000256" key="5">
    <source>
        <dbReference type="ARBA" id="ARBA00023004"/>
    </source>
</evidence>
<dbReference type="AlphaFoldDB" id="A0A285IRT1"/>
<evidence type="ECO:0000256" key="8">
    <source>
        <dbReference type="ARBA" id="ARBA00029586"/>
    </source>
</evidence>
<keyword evidence="12" id="KW-0560">Oxidoreductase</keyword>
<sequence length="185" mass="18314">MRNQALEDNKMTDVQTRTDAELSTEEPKCPGTASTRRGVLLGAGGLGAACVLAACGTSTSSTNSNGTDFSDQPAPAGSAGAQNDGTGNAAAGGTALAVAADVPEGGGVIKGDLVITQPVAGTYKAFSKVCTHAGCDVNKIDAGQISCPCHNSKFSIETGEPTSGPATKALTETKVKLDGDNIVAA</sequence>
<dbReference type="InterPro" id="IPR017941">
    <property type="entry name" value="Rieske_2Fe-2S"/>
</dbReference>
<feature type="compositionally biased region" description="Basic and acidic residues" evidence="10">
    <location>
        <begin position="1"/>
        <end position="28"/>
    </location>
</feature>
<evidence type="ECO:0000313" key="12">
    <source>
        <dbReference type="EMBL" id="SNY50735.1"/>
    </source>
</evidence>
<dbReference type="GO" id="GO:0051537">
    <property type="term" value="F:2 iron, 2 sulfur cluster binding"/>
    <property type="evidence" value="ECO:0007669"/>
    <property type="project" value="UniProtKB-KW"/>
</dbReference>
<dbReference type="GO" id="GO:0016020">
    <property type="term" value="C:membrane"/>
    <property type="evidence" value="ECO:0007669"/>
    <property type="project" value="InterPro"/>
</dbReference>
<keyword evidence="13" id="KW-1185">Reference proteome</keyword>
<dbReference type="InterPro" id="IPR036922">
    <property type="entry name" value="Rieske_2Fe-2S_sf"/>
</dbReference>
<evidence type="ECO:0000256" key="10">
    <source>
        <dbReference type="SAM" id="MobiDB-lite"/>
    </source>
</evidence>
<dbReference type="EMBL" id="OBDY01000011">
    <property type="protein sequence ID" value="SNY50735.1"/>
    <property type="molecule type" value="Genomic_DNA"/>
</dbReference>
<feature type="region of interest" description="Disordered" evidence="10">
    <location>
        <begin position="61"/>
        <end position="90"/>
    </location>
</feature>
<evidence type="ECO:0000256" key="1">
    <source>
        <dbReference type="ARBA" id="ARBA00002494"/>
    </source>
</evidence>
<dbReference type="PROSITE" id="PS51296">
    <property type="entry name" value="RIESKE"/>
    <property type="match status" value="1"/>
</dbReference>
<evidence type="ECO:0000256" key="9">
    <source>
        <dbReference type="ARBA" id="ARBA00034078"/>
    </source>
</evidence>
<keyword evidence="4" id="KW-0479">Metal-binding</keyword>
<organism evidence="12 13">
    <name type="scientific">Paractinoplanes atraurantiacus</name>
    <dbReference type="NCBI Taxonomy" id="1036182"/>
    <lineage>
        <taxon>Bacteria</taxon>
        <taxon>Bacillati</taxon>
        <taxon>Actinomycetota</taxon>
        <taxon>Actinomycetes</taxon>
        <taxon>Micromonosporales</taxon>
        <taxon>Micromonosporaceae</taxon>
        <taxon>Paractinoplanes</taxon>
    </lineage>
</organism>
<dbReference type="GO" id="GO:0004497">
    <property type="term" value="F:monooxygenase activity"/>
    <property type="evidence" value="ECO:0007669"/>
    <property type="project" value="UniProtKB-ARBA"/>
</dbReference>
<keyword evidence="3" id="KW-0001">2Fe-2S</keyword>
<dbReference type="GO" id="GO:0016705">
    <property type="term" value="F:oxidoreductase activity, acting on paired donors, with incorporation or reduction of molecular oxygen"/>
    <property type="evidence" value="ECO:0007669"/>
    <property type="project" value="UniProtKB-ARBA"/>
</dbReference>
<dbReference type="PANTHER" id="PTHR10134">
    <property type="entry name" value="CYTOCHROME B-C1 COMPLEX SUBUNIT RIESKE, MITOCHONDRIAL"/>
    <property type="match status" value="1"/>
</dbReference>
<dbReference type="InterPro" id="IPR005805">
    <property type="entry name" value="Rieske_Fe-S_prot_C"/>
</dbReference>
<keyword evidence="7" id="KW-1015">Disulfide bond</keyword>
<reference evidence="13" key="1">
    <citation type="submission" date="2017-09" db="EMBL/GenBank/DDBJ databases">
        <authorList>
            <person name="Varghese N."/>
            <person name="Submissions S."/>
        </authorList>
    </citation>
    <scope>NUCLEOTIDE SEQUENCE [LARGE SCALE GENOMIC DNA]</scope>
    <source>
        <strain evidence="13">CGMCC 4.6857</strain>
    </source>
</reference>
<comment type="cofactor">
    <cofactor evidence="9">
        <name>[2Fe-2S] cluster</name>
        <dbReference type="ChEBI" id="CHEBI:190135"/>
    </cofactor>
</comment>
<protein>
    <recommendedName>
        <fullName evidence="2">Cytochrome bc1 complex Rieske iron-sulfur subunit</fullName>
    </recommendedName>
    <alternativeName>
        <fullName evidence="8">Cytochrome bc1 reductase complex subunit QcrA</fullName>
    </alternativeName>
</protein>
<feature type="compositionally biased region" description="Low complexity" evidence="10">
    <location>
        <begin position="79"/>
        <end position="90"/>
    </location>
</feature>
<accession>A0A285IRT1</accession>
<dbReference type="InterPro" id="IPR014349">
    <property type="entry name" value="Rieske_Fe-S_prot"/>
</dbReference>
<evidence type="ECO:0000256" key="2">
    <source>
        <dbReference type="ARBA" id="ARBA00015816"/>
    </source>
</evidence>
<dbReference type="Pfam" id="PF00355">
    <property type="entry name" value="Rieske"/>
    <property type="match status" value="1"/>
</dbReference>
<keyword evidence="5" id="KW-0408">Iron</keyword>
<dbReference type="Proteomes" id="UP000219612">
    <property type="component" value="Unassembled WGS sequence"/>
</dbReference>